<sequence>MAKTTLLFFFASFLRFKSNPSSWTLIATCPASARLLLSKTTPFLLLLFEPEPRKALKDILFTVTTVQGARLASARSTGARPRAAFRAPSNEIRLPRHPATFPLKLMPQIISFRRSPQIALRVMCSFIVGFHVFGSRTSAVNVSGAGRVNGPTHMILIPSRALGHRQAYKIRIIFSFRGLPASATSSLIKTNSCLTQSYPAICEQRAATAPCCGRATQRVGDVIIKPGPK</sequence>
<feature type="chain" id="PRO_5013587858" evidence="1">
    <location>
        <begin position="21"/>
        <end position="229"/>
    </location>
</feature>
<evidence type="ECO:0000256" key="1">
    <source>
        <dbReference type="SAM" id="SignalP"/>
    </source>
</evidence>
<gene>
    <name evidence="2" type="ORF">SFRICE_004563</name>
</gene>
<proteinExistence type="predicted"/>
<dbReference type="AlphaFoldDB" id="A0A2H1V426"/>
<feature type="signal peptide" evidence="1">
    <location>
        <begin position="1"/>
        <end position="20"/>
    </location>
</feature>
<protein>
    <submittedName>
        <fullName evidence="2">SFRICE_004563</fullName>
    </submittedName>
</protein>
<keyword evidence="1" id="KW-0732">Signal</keyword>
<reference evidence="2" key="1">
    <citation type="submission" date="2016-07" db="EMBL/GenBank/DDBJ databases">
        <authorList>
            <person name="Bretaudeau A."/>
        </authorList>
    </citation>
    <scope>NUCLEOTIDE SEQUENCE</scope>
    <source>
        <strain evidence="2">Rice</strain>
        <tissue evidence="2">Whole body</tissue>
    </source>
</reference>
<dbReference type="EMBL" id="ODYU01000369">
    <property type="protein sequence ID" value="SOQ35034.1"/>
    <property type="molecule type" value="Genomic_DNA"/>
</dbReference>
<accession>A0A2H1V426</accession>
<name>A0A2H1V426_SPOFR</name>
<organism evidence="2">
    <name type="scientific">Spodoptera frugiperda</name>
    <name type="common">Fall armyworm</name>
    <dbReference type="NCBI Taxonomy" id="7108"/>
    <lineage>
        <taxon>Eukaryota</taxon>
        <taxon>Metazoa</taxon>
        <taxon>Ecdysozoa</taxon>
        <taxon>Arthropoda</taxon>
        <taxon>Hexapoda</taxon>
        <taxon>Insecta</taxon>
        <taxon>Pterygota</taxon>
        <taxon>Neoptera</taxon>
        <taxon>Endopterygota</taxon>
        <taxon>Lepidoptera</taxon>
        <taxon>Glossata</taxon>
        <taxon>Ditrysia</taxon>
        <taxon>Noctuoidea</taxon>
        <taxon>Noctuidae</taxon>
        <taxon>Amphipyrinae</taxon>
        <taxon>Spodoptera</taxon>
    </lineage>
</organism>
<evidence type="ECO:0000313" key="2">
    <source>
        <dbReference type="EMBL" id="SOQ35034.1"/>
    </source>
</evidence>